<feature type="transmembrane region" description="Helical" evidence="1">
    <location>
        <begin position="6"/>
        <end position="29"/>
    </location>
</feature>
<keyword evidence="1" id="KW-0812">Transmembrane</keyword>
<reference evidence="2" key="2">
    <citation type="journal article" date="2008" name="Genome Biol.">
        <title>Improved genome assembly and evidence-based global gene model set for the chordate Ciona intestinalis: new insight into intron and operon populations.</title>
        <authorList>
            <person name="Satou Y."/>
            <person name="Mineta K."/>
            <person name="Ogasawara M."/>
            <person name="Sasakura Y."/>
            <person name="Shoguchi E."/>
            <person name="Ueno K."/>
            <person name="Yamada L."/>
            <person name="Matsumoto J."/>
            <person name="Wasserscheid J."/>
            <person name="Dewar K."/>
            <person name="Wiley G.B."/>
            <person name="Macmil S.L."/>
            <person name="Roe B.A."/>
            <person name="Zeller R.W."/>
            <person name="Hastings K.E."/>
            <person name="Lemaire P."/>
            <person name="Lindquist E."/>
            <person name="Endo T."/>
            <person name="Hotta K."/>
            <person name="Inaba K."/>
        </authorList>
    </citation>
    <scope>NUCLEOTIDE SEQUENCE [LARGE SCALE GENOMIC DNA]</scope>
    <source>
        <strain evidence="2">wild type</strain>
    </source>
</reference>
<accession>H2Y3A8</accession>
<evidence type="ECO:0000313" key="2">
    <source>
        <dbReference type="Ensembl" id="ENSCINP00000036393.1"/>
    </source>
</evidence>
<proteinExistence type="predicted"/>
<keyword evidence="1" id="KW-1133">Transmembrane helix</keyword>
<evidence type="ECO:0000313" key="3">
    <source>
        <dbReference type="Proteomes" id="UP000008144"/>
    </source>
</evidence>
<protein>
    <submittedName>
        <fullName evidence="2">Uncharacterized protein</fullName>
    </submittedName>
</protein>
<dbReference type="Ensembl" id="ENSCINT00000032572.1">
    <property type="protein sequence ID" value="ENSCINP00000036393.1"/>
    <property type="gene ID" value="ENSCING00000022181.1"/>
</dbReference>
<evidence type="ECO:0000256" key="1">
    <source>
        <dbReference type="SAM" id="Phobius"/>
    </source>
</evidence>
<reference evidence="2" key="4">
    <citation type="submission" date="2025-09" db="UniProtKB">
        <authorList>
            <consortium name="Ensembl"/>
        </authorList>
    </citation>
    <scope>IDENTIFICATION</scope>
</reference>
<organism evidence="2 3">
    <name type="scientific">Ciona intestinalis</name>
    <name type="common">Transparent sea squirt</name>
    <name type="synonym">Ascidia intestinalis</name>
    <dbReference type="NCBI Taxonomy" id="7719"/>
    <lineage>
        <taxon>Eukaryota</taxon>
        <taxon>Metazoa</taxon>
        <taxon>Chordata</taxon>
        <taxon>Tunicata</taxon>
        <taxon>Ascidiacea</taxon>
        <taxon>Phlebobranchia</taxon>
        <taxon>Cionidae</taxon>
        <taxon>Ciona</taxon>
    </lineage>
</organism>
<name>H2Y3A8_CIOIN</name>
<dbReference type="EMBL" id="EAAA01002270">
    <property type="status" value="NOT_ANNOTATED_CDS"/>
    <property type="molecule type" value="Genomic_DNA"/>
</dbReference>
<keyword evidence="1" id="KW-0472">Membrane</keyword>
<reference evidence="3" key="1">
    <citation type="journal article" date="2002" name="Science">
        <title>The draft genome of Ciona intestinalis: insights into chordate and vertebrate origins.</title>
        <authorList>
            <person name="Dehal P."/>
            <person name="Satou Y."/>
            <person name="Campbell R.K."/>
            <person name="Chapman J."/>
            <person name="Degnan B."/>
            <person name="De Tomaso A."/>
            <person name="Davidson B."/>
            <person name="Di Gregorio A."/>
            <person name="Gelpke M."/>
            <person name="Goodstein D.M."/>
            <person name="Harafuji N."/>
            <person name="Hastings K.E."/>
            <person name="Ho I."/>
            <person name="Hotta K."/>
            <person name="Huang W."/>
            <person name="Kawashima T."/>
            <person name="Lemaire P."/>
            <person name="Martinez D."/>
            <person name="Meinertzhagen I.A."/>
            <person name="Necula S."/>
            <person name="Nonaka M."/>
            <person name="Putnam N."/>
            <person name="Rash S."/>
            <person name="Saiga H."/>
            <person name="Satake M."/>
            <person name="Terry A."/>
            <person name="Yamada L."/>
            <person name="Wang H.G."/>
            <person name="Awazu S."/>
            <person name="Azumi K."/>
            <person name="Boore J."/>
            <person name="Branno M."/>
            <person name="Chin-Bow S."/>
            <person name="DeSantis R."/>
            <person name="Doyle S."/>
            <person name="Francino P."/>
            <person name="Keys D.N."/>
            <person name="Haga S."/>
            <person name="Hayashi H."/>
            <person name="Hino K."/>
            <person name="Imai K.S."/>
            <person name="Inaba K."/>
            <person name="Kano S."/>
            <person name="Kobayashi K."/>
            <person name="Kobayashi M."/>
            <person name="Lee B.I."/>
            <person name="Makabe K.W."/>
            <person name="Manohar C."/>
            <person name="Matassi G."/>
            <person name="Medina M."/>
            <person name="Mochizuki Y."/>
            <person name="Mount S."/>
            <person name="Morishita T."/>
            <person name="Miura S."/>
            <person name="Nakayama A."/>
            <person name="Nishizaka S."/>
            <person name="Nomoto H."/>
            <person name="Ohta F."/>
            <person name="Oishi K."/>
            <person name="Rigoutsos I."/>
            <person name="Sano M."/>
            <person name="Sasaki A."/>
            <person name="Sasakura Y."/>
            <person name="Shoguchi E."/>
            <person name="Shin-i T."/>
            <person name="Spagnuolo A."/>
            <person name="Stainier D."/>
            <person name="Suzuki M.M."/>
            <person name="Tassy O."/>
            <person name="Takatori N."/>
            <person name="Tokuoka M."/>
            <person name="Yagi K."/>
            <person name="Yoshizaki F."/>
            <person name="Wada S."/>
            <person name="Zhang C."/>
            <person name="Hyatt P.D."/>
            <person name="Larimer F."/>
            <person name="Detter C."/>
            <person name="Doggett N."/>
            <person name="Glavina T."/>
            <person name="Hawkins T."/>
            <person name="Richardson P."/>
            <person name="Lucas S."/>
            <person name="Kohara Y."/>
            <person name="Levine M."/>
            <person name="Satoh N."/>
            <person name="Rokhsar D.S."/>
        </authorList>
    </citation>
    <scope>NUCLEOTIDE SEQUENCE [LARGE SCALE GENOMIC DNA]</scope>
</reference>
<sequence length="39" mass="4731">ENRRQVNIYFFVPSICQFHLVFIDCFGILECKSLFIFEN</sequence>
<dbReference type="Proteomes" id="UP000008144">
    <property type="component" value="Chromosome 6"/>
</dbReference>
<dbReference type="AlphaFoldDB" id="H2Y3A8"/>
<reference evidence="2" key="3">
    <citation type="submission" date="2025-08" db="UniProtKB">
        <authorList>
            <consortium name="Ensembl"/>
        </authorList>
    </citation>
    <scope>IDENTIFICATION</scope>
</reference>
<dbReference type="HOGENOM" id="CLU_3322231_0_0_1"/>
<dbReference type="InParanoid" id="H2Y3A8"/>
<keyword evidence="3" id="KW-1185">Reference proteome</keyword>